<keyword evidence="6 12" id="KW-1133">Transmembrane helix</keyword>
<feature type="transmembrane region" description="Helical" evidence="12">
    <location>
        <begin position="128"/>
        <end position="148"/>
    </location>
</feature>
<dbReference type="AlphaFoldDB" id="A0A8K0JYZ5"/>
<feature type="transmembrane region" description="Helical" evidence="12">
    <location>
        <begin position="380"/>
        <end position="405"/>
    </location>
</feature>
<keyword evidence="3" id="KW-0813">Transport</keyword>
<evidence type="ECO:0000313" key="13">
    <source>
        <dbReference type="EMBL" id="KAG8224385.1"/>
    </source>
</evidence>
<feature type="transmembrane region" description="Helical" evidence="12">
    <location>
        <begin position="200"/>
        <end position="222"/>
    </location>
</feature>
<dbReference type="Gene3D" id="1.20.1730.10">
    <property type="entry name" value="Sodium/glucose cotransporter"/>
    <property type="match status" value="1"/>
</dbReference>
<keyword evidence="5 12" id="KW-0812">Transmembrane</keyword>
<feature type="transmembrane region" description="Helical" evidence="12">
    <location>
        <begin position="489"/>
        <end position="509"/>
    </location>
</feature>
<dbReference type="InterPro" id="IPR038377">
    <property type="entry name" value="Na/Glc_symporter_sf"/>
</dbReference>
<evidence type="ECO:0000256" key="4">
    <source>
        <dbReference type="ARBA" id="ARBA00022475"/>
    </source>
</evidence>
<feature type="transmembrane region" description="Helical" evidence="12">
    <location>
        <begin position="455"/>
        <end position="477"/>
    </location>
</feature>
<name>A0A8K0JYZ5_LADFU</name>
<comment type="similarity">
    <text evidence="2 11">Belongs to the sodium:solute symporter (SSF) (TC 2.A.21) family.</text>
</comment>
<feature type="transmembrane region" description="Helical" evidence="12">
    <location>
        <begin position="56"/>
        <end position="74"/>
    </location>
</feature>
<dbReference type="NCBIfam" id="TIGR00813">
    <property type="entry name" value="sss"/>
    <property type="match status" value="1"/>
</dbReference>
<reference evidence="13" key="2">
    <citation type="submission" date="2017-10" db="EMBL/GenBank/DDBJ databases">
        <title>Ladona fulva Genome sequencing and assembly.</title>
        <authorList>
            <person name="Murali S."/>
            <person name="Richards S."/>
            <person name="Bandaranaike D."/>
            <person name="Bellair M."/>
            <person name="Blankenburg K."/>
            <person name="Chao H."/>
            <person name="Dinh H."/>
            <person name="Doddapaneni H."/>
            <person name="Dugan-Rocha S."/>
            <person name="Elkadiri S."/>
            <person name="Gnanaolivu R."/>
            <person name="Hernandez B."/>
            <person name="Skinner E."/>
            <person name="Javaid M."/>
            <person name="Lee S."/>
            <person name="Li M."/>
            <person name="Ming W."/>
            <person name="Munidasa M."/>
            <person name="Muniz J."/>
            <person name="Nguyen L."/>
            <person name="Hughes D."/>
            <person name="Osuji N."/>
            <person name="Pu L.-L."/>
            <person name="Puazo M."/>
            <person name="Qu C."/>
            <person name="Quiroz J."/>
            <person name="Raj R."/>
            <person name="Weissenberger G."/>
            <person name="Xin Y."/>
            <person name="Zou X."/>
            <person name="Han Y."/>
            <person name="Worley K."/>
            <person name="Muzny D."/>
            <person name="Gibbs R."/>
        </authorList>
    </citation>
    <scope>NUCLEOTIDE SEQUENCE</scope>
    <source>
        <strain evidence="13">Sampled in the wild</strain>
    </source>
</reference>
<evidence type="ECO:0008006" key="15">
    <source>
        <dbReference type="Google" id="ProtNLM"/>
    </source>
</evidence>
<evidence type="ECO:0000256" key="6">
    <source>
        <dbReference type="ARBA" id="ARBA00022989"/>
    </source>
</evidence>
<feature type="transmembrane region" description="Helical" evidence="12">
    <location>
        <begin position="567"/>
        <end position="588"/>
    </location>
</feature>
<evidence type="ECO:0000256" key="11">
    <source>
        <dbReference type="RuleBase" id="RU362091"/>
    </source>
</evidence>
<keyword evidence="10" id="KW-0739">Sodium transport</keyword>
<sequence length="633" mass="69566">MASVDPSLSSTTSIEYDYGTEDQNALEPSSSSITPFMDSERVGESIFHQFGWLDHFVFALMLLASSLIGVYFACFGGRQRTATEFLLGDRKMGIFPIGMSLTASFTSGIMVLGIPLEIYRYGTQQYPLIYGCILSAITIIFLYMPIFYNLQITSSYAYLEKRFDQKIRLMGSFLFFLNSLFIMPIVLYSPALVFNQVTGISVSVITPIVCIVCMFYTVVGGLKAVVWSDTLQMIIVYIAMTFIAIKGTMDVGGFDVVWERSAAGNRFEIFNMDPNPTLRHTFWTTVFGGYLYCLSGVSSHQAMIQRYVSLPSVRKASWAIMIYIVGAFILVNILNYLGLIAYAMYHVCDPIKAKLITSPDQLLPFLVMETSGHLPGMPGLFVAGIFSAALSSVSTGLNSLAATTYEDFVKGVIFPNLKFSETTSAGILKIIAFFYGALCLAMTFVVAQLGALLQIAMSLLSMTSGPIFGIFNLGILYPWANSKGTFMGGIFGIISSGIVVFGAQIYIFLGRITHPPLPLSVDGCPAHYLAAANITFSSSSNSSVLEELNDTVSDENGEVFALFRLSYMYYAAFGCFTTMIAGVIASYFTGGQDLRKVDPNVIAPFMRSFLPKTVESQVNEAELKEKEKLLRHT</sequence>
<dbReference type="Proteomes" id="UP000792457">
    <property type="component" value="Unassembled WGS sequence"/>
</dbReference>
<evidence type="ECO:0000256" key="8">
    <source>
        <dbReference type="ARBA" id="ARBA00023065"/>
    </source>
</evidence>
<keyword evidence="14" id="KW-1185">Reference proteome</keyword>
<keyword evidence="4" id="KW-1003">Cell membrane</keyword>
<evidence type="ECO:0000256" key="2">
    <source>
        <dbReference type="ARBA" id="ARBA00006434"/>
    </source>
</evidence>
<dbReference type="GO" id="GO:0006814">
    <property type="term" value="P:sodium ion transport"/>
    <property type="evidence" value="ECO:0007669"/>
    <property type="project" value="UniProtKB-KW"/>
</dbReference>
<keyword evidence="9 12" id="KW-0472">Membrane</keyword>
<organism evidence="13 14">
    <name type="scientific">Ladona fulva</name>
    <name type="common">Scarce chaser dragonfly</name>
    <name type="synonym">Libellula fulva</name>
    <dbReference type="NCBI Taxonomy" id="123851"/>
    <lineage>
        <taxon>Eukaryota</taxon>
        <taxon>Metazoa</taxon>
        <taxon>Ecdysozoa</taxon>
        <taxon>Arthropoda</taxon>
        <taxon>Hexapoda</taxon>
        <taxon>Insecta</taxon>
        <taxon>Pterygota</taxon>
        <taxon>Palaeoptera</taxon>
        <taxon>Odonata</taxon>
        <taxon>Epiprocta</taxon>
        <taxon>Anisoptera</taxon>
        <taxon>Libelluloidea</taxon>
        <taxon>Libellulidae</taxon>
        <taxon>Ladona</taxon>
    </lineage>
</organism>
<evidence type="ECO:0000256" key="10">
    <source>
        <dbReference type="ARBA" id="ARBA00023201"/>
    </source>
</evidence>
<dbReference type="OrthoDB" id="6132759at2759"/>
<comment type="caution">
    <text evidence="13">The sequence shown here is derived from an EMBL/GenBank/DDBJ whole genome shotgun (WGS) entry which is preliminary data.</text>
</comment>
<proteinExistence type="inferred from homology"/>
<dbReference type="PANTHER" id="PTHR42985">
    <property type="entry name" value="SODIUM-COUPLED MONOCARBOXYLATE TRANSPORTER"/>
    <property type="match status" value="1"/>
</dbReference>
<dbReference type="InterPro" id="IPR001734">
    <property type="entry name" value="Na/solute_symporter"/>
</dbReference>
<evidence type="ECO:0000256" key="5">
    <source>
        <dbReference type="ARBA" id="ARBA00022692"/>
    </source>
</evidence>
<comment type="subcellular location">
    <subcellularLocation>
        <location evidence="1">Cell membrane</location>
        <topology evidence="1">Multi-pass membrane protein</topology>
    </subcellularLocation>
</comment>
<dbReference type="PANTHER" id="PTHR42985:SF39">
    <property type="entry name" value="GH10366P"/>
    <property type="match status" value="1"/>
</dbReference>
<evidence type="ECO:0000256" key="12">
    <source>
        <dbReference type="SAM" id="Phobius"/>
    </source>
</evidence>
<dbReference type="GO" id="GO:0005886">
    <property type="term" value="C:plasma membrane"/>
    <property type="evidence" value="ECO:0007669"/>
    <property type="project" value="UniProtKB-SubCell"/>
</dbReference>
<reference evidence="13" key="1">
    <citation type="submission" date="2013-04" db="EMBL/GenBank/DDBJ databases">
        <authorList>
            <person name="Qu J."/>
            <person name="Murali S.C."/>
            <person name="Bandaranaike D."/>
            <person name="Bellair M."/>
            <person name="Blankenburg K."/>
            <person name="Chao H."/>
            <person name="Dinh H."/>
            <person name="Doddapaneni H."/>
            <person name="Downs B."/>
            <person name="Dugan-Rocha S."/>
            <person name="Elkadiri S."/>
            <person name="Gnanaolivu R.D."/>
            <person name="Hernandez B."/>
            <person name="Javaid M."/>
            <person name="Jayaseelan J.C."/>
            <person name="Lee S."/>
            <person name="Li M."/>
            <person name="Ming W."/>
            <person name="Munidasa M."/>
            <person name="Muniz J."/>
            <person name="Nguyen L."/>
            <person name="Ongeri F."/>
            <person name="Osuji N."/>
            <person name="Pu L.-L."/>
            <person name="Puazo M."/>
            <person name="Qu C."/>
            <person name="Quiroz J."/>
            <person name="Raj R."/>
            <person name="Weissenberger G."/>
            <person name="Xin Y."/>
            <person name="Zou X."/>
            <person name="Han Y."/>
            <person name="Richards S."/>
            <person name="Worley K."/>
            <person name="Muzny D."/>
            <person name="Gibbs R."/>
        </authorList>
    </citation>
    <scope>NUCLEOTIDE SEQUENCE</scope>
    <source>
        <strain evidence="13">Sampled in the wild</strain>
    </source>
</reference>
<gene>
    <name evidence="13" type="ORF">J437_LFUL005207</name>
</gene>
<feature type="transmembrane region" description="Helical" evidence="12">
    <location>
        <begin position="94"/>
        <end position="116"/>
    </location>
</feature>
<feature type="transmembrane region" description="Helical" evidence="12">
    <location>
        <begin position="169"/>
        <end position="188"/>
    </location>
</feature>
<dbReference type="GO" id="GO:0015293">
    <property type="term" value="F:symporter activity"/>
    <property type="evidence" value="ECO:0007669"/>
    <property type="project" value="TreeGrafter"/>
</dbReference>
<protein>
    <recommendedName>
        <fullName evidence="15">Sodium-coupled monocarboxylate transporter 1</fullName>
    </recommendedName>
</protein>
<evidence type="ECO:0000256" key="9">
    <source>
        <dbReference type="ARBA" id="ARBA00023136"/>
    </source>
</evidence>
<accession>A0A8K0JYZ5</accession>
<dbReference type="CDD" id="cd11492">
    <property type="entry name" value="SLC5sbd_NIS-SMVT"/>
    <property type="match status" value="1"/>
</dbReference>
<dbReference type="EMBL" id="KZ308194">
    <property type="protein sequence ID" value="KAG8224385.1"/>
    <property type="molecule type" value="Genomic_DNA"/>
</dbReference>
<evidence type="ECO:0000256" key="7">
    <source>
        <dbReference type="ARBA" id="ARBA00023053"/>
    </source>
</evidence>
<feature type="transmembrane region" description="Helical" evidence="12">
    <location>
        <begin position="318"/>
        <end position="345"/>
    </location>
</feature>
<dbReference type="InterPro" id="IPR051163">
    <property type="entry name" value="Sodium:Solute_Symporter_SSF"/>
</dbReference>
<feature type="transmembrane region" description="Helical" evidence="12">
    <location>
        <begin position="278"/>
        <end position="297"/>
    </location>
</feature>
<keyword evidence="8" id="KW-0406">Ion transport</keyword>
<keyword evidence="7" id="KW-0915">Sodium</keyword>
<feature type="transmembrane region" description="Helical" evidence="12">
    <location>
        <begin position="426"/>
        <end position="449"/>
    </location>
</feature>
<evidence type="ECO:0000313" key="14">
    <source>
        <dbReference type="Proteomes" id="UP000792457"/>
    </source>
</evidence>
<feature type="transmembrane region" description="Helical" evidence="12">
    <location>
        <begin position="234"/>
        <end position="258"/>
    </location>
</feature>
<dbReference type="PROSITE" id="PS50283">
    <property type="entry name" value="NA_SOLUT_SYMP_3"/>
    <property type="match status" value="1"/>
</dbReference>
<evidence type="ECO:0000256" key="1">
    <source>
        <dbReference type="ARBA" id="ARBA00004651"/>
    </source>
</evidence>
<dbReference type="Pfam" id="PF00474">
    <property type="entry name" value="SSF"/>
    <property type="match status" value="1"/>
</dbReference>
<evidence type="ECO:0000256" key="3">
    <source>
        <dbReference type="ARBA" id="ARBA00022448"/>
    </source>
</evidence>